<evidence type="ECO:0000313" key="2">
    <source>
        <dbReference type="EMBL" id="KAF2092971.1"/>
    </source>
</evidence>
<proteinExistence type="predicted"/>
<name>A0A9P4I727_9PEZI</name>
<sequence length="312" mass="35225">MANTANELTIKILGDHEVLLLAYIAGYNVDDLLNAYKHGLERLRNPIRGVTQAAEATPRNPQSPETARTAASEPNPLDDSPLIGVDDKILESLEMDIEPISEELDTSPQHEQDRSPREQFGSSPLADQTRLPWPWSNYLKAKGKDLPRVTGKWLSWTRQEMEDLRDDNQRRNRYHVARIMEAKLGEKLEGTSDLFFSKETETGHSIWTPPSCTLTKPFSGPPRARVSGITCFAISRRLQGHQIPPSMPYIILRTPADAQPPAAEPSKNSPILAMRRHMFTLESRTLNIRSQSHAIQLLQRNTNGNGIIHWKF</sequence>
<evidence type="ECO:0000313" key="3">
    <source>
        <dbReference type="Proteomes" id="UP000799772"/>
    </source>
</evidence>
<gene>
    <name evidence="2" type="ORF">NA57DRAFT_61830</name>
</gene>
<feature type="compositionally biased region" description="Basic and acidic residues" evidence="1">
    <location>
        <begin position="108"/>
        <end position="117"/>
    </location>
</feature>
<organism evidence="2 3">
    <name type="scientific">Rhizodiscina lignyota</name>
    <dbReference type="NCBI Taxonomy" id="1504668"/>
    <lineage>
        <taxon>Eukaryota</taxon>
        <taxon>Fungi</taxon>
        <taxon>Dikarya</taxon>
        <taxon>Ascomycota</taxon>
        <taxon>Pezizomycotina</taxon>
        <taxon>Dothideomycetes</taxon>
        <taxon>Pleosporomycetidae</taxon>
        <taxon>Aulographales</taxon>
        <taxon>Rhizodiscinaceae</taxon>
        <taxon>Rhizodiscina</taxon>
    </lineage>
</organism>
<protein>
    <submittedName>
        <fullName evidence="2">Uncharacterized protein</fullName>
    </submittedName>
</protein>
<accession>A0A9P4I727</accession>
<dbReference type="EMBL" id="ML978140">
    <property type="protein sequence ID" value="KAF2092971.1"/>
    <property type="molecule type" value="Genomic_DNA"/>
</dbReference>
<dbReference type="Proteomes" id="UP000799772">
    <property type="component" value="Unassembled WGS sequence"/>
</dbReference>
<evidence type="ECO:0000256" key="1">
    <source>
        <dbReference type="SAM" id="MobiDB-lite"/>
    </source>
</evidence>
<feature type="region of interest" description="Disordered" evidence="1">
    <location>
        <begin position="103"/>
        <end position="128"/>
    </location>
</feature>
<feature type="region of interest" description="Disordered" evidence="1">
    <location>
        <begin position="53"/>
        <end position="83"/>
    </location>
</feature>
<comment type="caution">
    <text evidence="2">The sequence shown here is derived from an EMBL/GenBank/DDBJ whole genome shotgun (WGS) entry which is preliminary data.</text>
</comment>
<dbReference type="AlphaFoldDB" id="A0A9P4I727"/>
<keyword evidence="3" id="KW-1185">Reference proteome</keyword>
<reference evidence="2" key="1">
    <citation type="journal article" date="2020" name="Stud. Mycol.">
        <title>101 Dothideomycetes genomes: a test case for predicting lifestyles and emergence of pathogens.</title>
        <authorList>
            <person name="Haridas S."/>
            <person name="Albert R."/>
            <person name="Binder M."/>
            <person name="Bloem J."/>
            <person name="Labutti K."/>
            <person name="Salamov A."/>
            <person name="Andreopoulos B."/>
            <person name="Baker S."/>
            <person name="Barry K."/>
            <person name="Bills G."/>
            <person name="Bluhm B."/>
            <person name="Cannon C."/>
            <person name="Castanera R."/>
            <person name="Culley D."/>
            <person name="Daum C."/>
            <person name="Ezra D."/>
            <person name="Gonzalez J."/>
            <person name="Henrissat B."/>
            <person name="Kuo A."/>
            <person name="Liang C."/>
            <person name="Lipzen A."/>
            <person name="Lutzoni F."/>
            <person name="Magnuson J."/>
            <person name="Mondo S."/>
            <person name="Nolan M."/>
            <person name="Ohm R."/>
            <person name="Pangilinan J."/>
            <person name="Park H.-J."/>
            <person name="Ramirez L."/>
            <person name="Alfaro M."/>
            <person name="Sun H."/>
            <person name="Tritt A."/>
            <person name="Yoshinaga Y."/>
            <person name="Zwiers L.-H."/>
            <person name="Turgeon B."/>
            <person name="Goodwin S."/>
            <person name="Spatafora J."/>
            <person name="Crous P."/>
            <person name="Grigoriev I."/>
        </authorList>
    </citation>
    <scope>NUCLEOTIDE SEQUENCE</scope>
    <source>
        <strain evidence="2">CBS 133067</strain>
    </source>
</reference>